<evidence type="ECO:0000256" key="1">
    <source>
        <dbReference type="ARBA" id="ARBA00004123"/>
    </source>
</evidence>
<dbReference type="RefSeq" id="XP_013328316.1">
    <property type="nucleotide sequence ID" value="XM_013472862.1"/>
</dbReference>
<keyword evidence="2" id="KW-0749">Sporulation</keyword>
<dbReference type="Gene3D" id="2.60.40.3960">
    <property type="entry name" value="Velvet domain"/>
    <property type="match status" value="1"/>
</dbReference>
<name>A0A0F4YU08_RASE3</name>
<dbReference type="Proteomes" id="UP000053958">
    <property type="component" value="Unassembled WGS sequence"/>
</dbReference>
<feature type="region of interest" description="Disordered" evidence="6">
    <location>
        <begin position="1"/>
        <end position="37"/>
    </location>
</feature>
<comment type="caution">
    <text evidence="8">The sequence shown here is derived from an EMBL/GenBank/DDBJ whole genome shotgun (WGS) entry which is preliminary data.</text>
</comment>
<evidence type="ECO:0000256" key="3">
    <source>
        <dbReference type="ARBA" id="ARBA00023015"/>
    </source>
</evidence>
<dbReference type="Pfam" id="PF11754">
    <property type="entry name" value="Velvet"/>
    <property type="match status" value="1"/>
</dbReference>
<dbReference type="GO" id="GO:0030435">
    <property type="term" value="P:sporulation resulting in formation of a cellular spore"/>
    <property type="evidence" value="ECO:0007669"/>
    <property type="project" value="UniProtKB-KW"/>
</dbReference>
<dbReference type="OrthoDB" id="5599552at2759"/>
<dbReference type="AlphaFoldDB" id="A0A0F4YU08"/>
<dbReference type="GeneID" id="25316573"/>
<evidence type="ECO:0000313" key="9">
    <source>
        <dbReference type="Proteomes" id="UP000053958"/>
    </source>
</evidence>
<dbReference type="STRING" id="1408163.A0A0F4YU08"/>
<feature type="region of interest" description="Disordered" evidence="6">
    <location>
        <begin position="370"/>
        <end position="439"/>
    </location>
</feature>
<comment type="subcellular location">
    <subcellularLocation>
        <location evidence="1">Nucleus</location>
    </subcellularLocation>
</comment>
<dbReference type="EMBL" id="LASV01000171">
    <property type="protein sequence ID" value="KKA21704.1"/>
    <property type="molecule type" value="Genomic_DNA"/>
</dbReference>
<feature type="compositionally biased region" description="Basic and acidic residues" evidence="6">
    <location>
        <begin position="16"/>
        <end position="33"/>
    </location>
</feature>
<sequence>MLSTNSSDFELIVRQQPERARVAGGKEKERKPVDPPPIIQLKVREDCQNTYLAHLYDAHEDRPVPVQPSTALAGTLVSSLHRLKDVDNTGESCLGHGHQSEVDHFGSVSRNGGVHVPVTVLCRPGSEVENQEGSSEYDVSSIGFLPEKSTDDEPQKSRKRAGPRPEDFQNIPRSPDRTAIPQMPNPAFGGYPTTGREYSTYYGGPAVKRQRTSVDMGTRGLYDNDGRFAQTYPQTALYTNPPAGGYQNPMFPGYSTGQTGLPDYAVRQPQPVSNAGSSYGPSEDPMLAMRSPGGAGYMTPQRYPAYTGAQISYGLPSAQMPQLSDSQRNAQATLQPLVTGQAVNPQTTASDSAASMMPQVYPRSQFQTSSTILPPLQRNRNFPQVTNGTSARGYFDQSSQAATPILPSQPIPTTDGDRYGAATVGQSAFDPGSSNGTPR</sequence>
<dbReference type="InterPro" id="IPR037525">
    <property type="entry name" value="Velvet_dom"/>
</dbReference>
<feature type="region of interest" description="Disordered" evidence="6">
    <location>
        <begin position="127"/>
        <end position="196"/>
    </location>
</feature>
<dbReference type="GO" id="GO:0005634">
    <property type="term" value="C:nucleus"/>
    <property type="evidence" value="ECO:0007669"/>
    <property type="project" value="UniProtKB-SubCell"/>
</dbReference>
<reference evidence="8 9" key="1">
    <citation type="submission" date="2015-04" db="EMBL/GenBank/DDBJ databases">
        <authorList>
            <person name="Heijne W.H."/>
            <person name="Fedorova N.D."/>
            <person name="Nierman W.C."/>
            <person name="Vollebregt A.W."/>
            <person name="Zhao Z."/>
            <person name="Wu L."/>
            <person name="Kumar M."/>
            <person name="Stam H."/>
            <person name="van den Berg M.A."/>
            <person name="Pel H.J."/>
        </authorList>
    </citation>
    <scope>NUCLEOTIDE SEQUENCE [LARGE SCALE GENOMIC DNA]</scope>
    <source>
        <strain evidence="8 9">CBS 393.64</strain>
    </source>
</reference>
<dbReference type="PROSITE" id="PS51821">
    <property type="entry name" value="VELVET"/>
    <property type="match status" value="1"/>
</dbReference>
<accession>A0A0F4YU08</accession>
<proteinExistence type="predicted"/>
<keyword evidence="3" id="KW-0805">Transcription regulation</keyword>
<feature type="domain" description="Velvet" evidence="7">
    <location>
        <begin position="3"/>
        <end position="439"/>
    </location>
</feature>
<keyword evidence="5" id="KW-0539">Nucleus</keyword>
<evidence type="ECO:0000256" key="2">
    <source>
        <dbReference type="ARBA" id="ARBA00022969"/>
    </source>
</evidence>
<organism evidence="8 9">
    <name type="scientific">Rasamsonia emersonii (strain ATCC 16479 / CBS 393.64 / IMI 116815)</name>
    <dbReference type="NCBI Taxonomy" id="1408163"/>
    <lineage>
        <taxon>Eukaryota</taxon>
        <taxon>Fungi</taxon>
        <taxon>Dikarya</taxon>
        <taxon>Ascomycota</taxon>
        <taxon>Pezizomycotina</taxon>
        <taxon>Eurotiomycetes</taxon>
        <taxon>Eurotiomycetidae</taxon>
        <taxon>Eurotiales</taxon>
        <taxon>Trichocomaceae</taxon>
        <taxon>Rasamsonia</taxon>
    </lineage>
</organism>
<dbReference type="InterPro" id="IPR038491">
    <property type="entry name" value="Velvet_dom_sf"/>
</dbReference>
<dbReference type="PANTHER" id="PTHR33572">
    <property type="entry name" value="SPORE DEVELOPMENT REGULATOR VOSA"/>
    <property type="match status" value="1"/>
</dbReference>
<dbReference type="PANTHER" id="PTHR33572:SF18">
    <property type="entry name" value="SPORE DEVELOPMENT REGULATOR VOSA"/>
    <property type="match status" value="1"/>
</dbReference>
<evidence type="ECO:0000259" key="7">
    <source>
        <dbReference type="PROSITE" id="PS51821"/>
    </source>
</evidence>
<evidence type="ECO:0000256" key="6">
    <source>
        <dbReference type="SAM" id="MobiDB-lite"/>
    </source>
</evidence>
<evidence type="ECO:0000256" key="5">
    <source>
        <dbReference type="ARBA" id="ARBA00023242"/>
    </source>
</evidence>
<protein>
    <recommendedName>
        <fullName evidence="7">Velvet domain-containing protein</fullName>
    </recommendedName>
</protein>
<feature type="compositionally biased region" description="Polar residues" evidence="6">
    <location>
        <begin position="370"/>
        <end position="402"/>
    </location>
</feature>
<keyword evidence="4" id="KW-0804">Transcription</keyword>
<dbReference type="InterPro" id="IPR021740">
    <property type="entry name" value="Velvet"/>
</dbReference>
<keyword evidence="9" id="KW-1185">Reference proteome</keyword>
<gene>
    <name evidence="8" type="ORF">T310_4225</name>
</gene>
<evidence type="ECO:0000256" key="4">
    <source>
        <dbReference type="ARBA" id="ARBA00023163"/>
    </source>
</evidence>
<evidence type="ECO:0000313" key="8">
    <source>
        <dbReference type="EMBL" id="KKA21704.1"/>
    </source>
</evidence>